<evidence type="ECO:0000313" key="4">
    <source>
        <dbReference type="Proteomes" id="UP000030905"/>
    </source>
</evidence>
<reference evidence="1 4" key="1">
    <citation type="journal article" date="2015" name="Genome Announc.">
        <title>Complete Genome Sequence of the Nitrogen-Fixing and Solvent-Producing Clostridium pasteurianum DSM 525.</title>
        <authorList>
            <person name="Poehlein A."/>
            <person name="Grosse-Honebrink A."/>
            <person name="Zhang Y."/>
            <person name="Minton N.P."/>
            <person name="Daniel R."/>
        </authorList>
    </citation>
    <scope>NUCLEOTIDE SEQUENCE [LARGE SCALE GENOMIC DNA]</scope>
    <source>
        <strain evidence="1">DSM 525</strain>
        <strain evidence="4">DSM 525 / ATCC 6013</strain>
    </source>
</reference>
<keyword evidence="4" id="KW-1185">Reference proteome</keyword>
<evidence type="ECO:0000313" key="2">
    <source>
        <dbReference type="EMBL" id="KRU14464.1"/>
    </source>
</evidence>
<dbReference type="PATRIC" id="fig|1262449.7.peg.3506"/>
<dbReference type="Proteomes" id="UP000028042">
    <property type="component" value="Unassembled WGS sequence"/>
</dbReference>
<organism evidence="1 4">
    <name type="scientific">Clostridium pasteurianum DSM 525 = ATCC 6013</name>
    <dbReference type="NCBI Taxonomy" id="1262449"/>
    <lineage>
        <taxon>Bacteria</taxon>
        <taxon>Bacillati</taxon>
        <taxon>Bacillota</taxon>
        <taxon>Clostridia</taxon>
        <taxon>Eubacteriales</taxon>
        <taxon>Clostridiaceae</taxon>
        <taxon>Clostridium</taxon>
    </lineage>
</organism>
<gene>
    <name evidence="1" type="ORF">CLPA_c34620</name>
    <name evidence="2" type="ORF">CP6013_03722</name>
</gene>
<dbReference type="KEGG" id="cpae:CPAST_c34620"/>
<dbReference type="KEGG" id="cpat:CLPA_c34620"/>
<reference evidence="2 3" key="3">
    <citation type="journal article" name="Genome Announc.">
        <title>Improved Draft Genome Sequence of Clostridium pasteurianum Strain ATCC 6013 (DSM 525) Using a Hybrid Next-Generation Sequencing Approach.</title>
        <authorList>
            <person name="Pyne M.E."/>
            <person name="Utturkar S."/>
            <person name="Brown S.D."/>
            <person name="Moo-Young M."/>
            <person name="Chung D.A."/>
            <person name="Chou C.P."/>
        </authorList>
    </citation>
    <scope>NUCLEOTIDE SEQUENCE [LARGE SCALE GENOMIC DNA]</scope>
    <source>
        <strain evidence="2 3">ATCC 6013</strain>
    </source>
</reference>
<evidence type="ECO:0000313" key="3">
    <source>
        <dbReference type="Proteomes" id="UP000028042"/>
    </source>
</evidence>
<accession>A0A0H3JAG3</accession>
<proteinExistence type="predicted"/>
<protein>
    <submittedName>
        <fullName evidence="1">Uncharacterized protein</fullName>
    </submittedName>
</protein>
<sequence>MVKLNLFVKSLYKYTNNKFIIKTINYISLKLDKKILKY</sequence>
<dbReference type="EMBL" id="CP009268">
    <property type="protein sequence ID" value="AJA53511.1"/>
    <property type="molecule type" value="Genomic_DNA"/>
</dbReference>
<dbReference type="EMBL" id="JPGY02000001">
    <property type="protein sequence ID" value="KRU14464.1"/>
    <property type="molecule type" value="Genomic_DNA"/>
</dbReference>
<reference evidence="2" key="2">
    <citation type="submission" date="2015-10" db="EMBL/GenBank/DDBJ databases">
        <title>Improved Draft Genome Sequence of Clostridium pasteurianum Strain ATCC 6013 (DSM 525) Using a Hybrid Next-Generation Sequencing Approach.</title>
        <authorList>
            <person name="Pyne M.E."/>
            <person name="Utturkar S.M."/>
            <person name="Brown S.D."/>
            <person name="Moo-Young M."/>
            <person name="Chung D.A."/>
            <person name="Chou P.C."/>
        </authorList>
    </citation>
    <scope>NUCLEOTIDE SEQUENCE</scope>
    <source>
        <strain evidence="2">ATCC 6013</strain>
    </source>
</reference>
<evidence type="ECO:0000313" key="1">
    <source>
        <dbReference type="EMBL" id="AJA53511.1"/>
    </source>
</evidence>
<dbReference type="Proteomes" id="UP000030905">
    <property type="component" value="Chromosome"/>
</dbReference>
<name>A0A0H3JAG3_CLOPA</name>
<dbReference type="AlphaFoldDB" id="A0A0H3JAG3"/>